<accession>A0AAP0SFS0</accession>
<name>A0AAP0SFS0_9PSED</name>
<feature type="region of interest" description="Disordered" evidence="1">
    <location>
        <begin position="1"/>
        <end position="20"/>
    </location>
</feature>
<dbReference type="AlphaFoldDB" id="A0AAP0SFS0"/>
<evidence type="ECO:0000256" key="1">
    <source>
        <dbReference type="SAM" id="MobiDB-lite"/>
    </source>
</evidence>
<dbReference type="GeneID" id="98283250"/>
<organism evidence="2 3">
    <name type="scientific">Pseudomonas donghuensis</name>
    <dbReference type="NCBI Taxonomy" id="1163398"/>
    <lineage>
        <taxon>Bacteria</taxon>
        <taxon>Pseudomonadati</taxon>
        <taxon>Pseudomonadota</taxon>
        <taxon>Gammaproteobacteria</taxon>
        <taxon>Pseudomonadales</taxon>
        <taxon>Pseudomonadaceae</taxon>
        <taxon>Pseudomonas</taxon>
    </lineage>
</organism>
<dbReference type="EMBL" id="CP071706">
    <property type="protein sequence ID" value="KDN98937.1"/>
    <property type="molecule type" value="Genomic_DNA"/>
</dbReference>
<evidence type="ECO:0000313" key="3">
    <source>
        <dbReference type="Proteomes" id="UP000027121"/>
    </source>
</evidence>
<sequence>MAEKANKKVKKRAPTTKERIAKLEKRIADLEALMPEASDRQQGSYTRQIRELQEQLRIEQVHALSKYSQVRHYKVSGSYGSGKRPG</sequence>
<evidence type="ECO:0000313" key="2">
    <source>
        <dbReference type="EMBL" id="KDN98937.1"/>
    </source>
</evidence>
<dbReference type="RefSeq" id="WP_036995778.1">
    <property type="nucleotide sequence ID" value="NZ_CP071706.1"/>
</dbReference>
<protein>
    <submittedName>
        <fullName evidence="2">Uncharacterized protein</fullName>
    </submittedName>
</protein>
<reference evidence="2 3" key="2">
    <citation type="journal article" date="2016" name="Front. Microbiol.">
        <title>When Genome-Based Approach Meets the 'Old but Good': Revealing Genes Involved in the Antibacterial Activity of Pseudomonas sp. P482 against Soft Rot Pathogens.</title>
        <authorList>
            <person name="Krzyzanowska D.M."/>
            <person name="Ossowicki A."/>
            <person name="Rajewska M."/>
            <person name="Maciag T."/>
            <person name="Jablonska M."/>
            <person name="Obuchowski M."/>
            <person name="Heeb S."/>
            <person name="Jafra S."/>
        </authorList>
    </citation>
    <scope>NUCLEOTIDE SEQUENCE [LARGE SCALE GENOMIC DNA]</scope>
    <source>
        <strain evidence="2 3">P482</strain>
    </source>
</reference>
<reference evidence="2 3" key="1">
    <citation type="journal article" date="2014" name="Genome Announc.">
        <title>Genome Sequence of Pseudomonas sp. Strain P482, a Tomato Rhizosphere Isolate with Broad-Spectrum Antimicrobial Activity.</title>
        <authorList>
            <person name="Krzyzanowska D.M."/>
            <person name="Ossowicki A."/>
            <person name="Jafra S."/>
        </authorList>
    </citation>
    <scope>NUCLEOTIDE SEQUENCE [LARGE SCALE GENOMIC DNA]</scope>
    <source>
        <strain evidence="2 3">P482</strain>
    </source>
</reference>
<dbReference type="KEGG" id="pdw:BV82_3097"/>
<dbReference type="Proteomes" id="UP000027121">
    <property type="component" value="Chromosome"/>
</dbReference>
<gene>
    <name evidence="2" type="ORF">BV82_3097</name>
</gene>
<keyword evidence="3" id="KW-1185">Reference proteome</keyword>
<proteinExistence type="predicted"/>